<dbReference type="OMA" id="IPVTLWH"/>
<evidence type="ECO:0000256" key="5">
    <source>
        <dbReference type="ARBA" id="ARBA00023040"/>
    </source>
</evidence>
<feature type="region of interest" description="Disordered" evidence="10">
    <location>
        <begin position="627"/>
        <end position="650"/>
    </location>
</feature>
<feature type="transmembrane region" description="Helical" evidence="11">
    <location>
        <begin position="180"/>
        <end position="206"/>
    </location>
</feature>
<feature type="domain" description="G-protein coupled receptors family 1 profile" evidence="12">
    <location>
        <begin position="160"/>
        <end position="748"/>
    </location>
</feature>
<evidence type="ECO:0000313" key="14">
    <source>
        <dbReference type="RefSeq" id="XP_055880518.1"/>
    </source>
</evidence>
<evidence type="ECO:0000256" key="9">
    <source>
        <dbReference type="RuleBase" id="RU000688"/>
    </source>
</evidence>
<keyword evidence="4 11" id="KW-1133">Transmembrane helix</keyword>
<dbReference type="Pfam" id="PF00001">
    <property type="entry name" value="7tm_1"/>
    <property type="match status" value="2"/>
</dbReference>
<dbReference type="GO" id="GO:0005886">
    <property type="term" value="C:plasma membrane"/>
    <property type="evidence" value="ECO:0007669"/>
    <property type="project" value="UniProtKB-SubCell"/>
</dbReference>
<evidence type="ECO:0000313" key="15">
    <source>
        <dbReference type="RefSeq" id="XP_055880519.1"/>
    </source>
</evidence>
<dbReference type="OrthoDB" id="10071887at2759"/>
<protein>
    <submittedName>
        <fullName evidence="14 15">Muscarinic acetylcholine receptor M5-like</fullName>
    </submittedName>
</protein>
<feature type="transmembrane region" description="Helical" evidence="11">
    <location>
        <begin position="305"/>
        <end position="328"/>
    </location>
</feature>
<evidence type="ECO:0000256" key="1">
    <source>
        <dbReference type="ARBA" id="ARBA00004651"/>
    </source>
</evidence>
<feature type="region of interest" description="Disordered" evidence="10">
    <location>
        <begin position="342"/>
        <end position="383"/>
    </location>
</feature>
<dbReference type="GO" id="GO:0007187">
    <property type="term" value="P:G protein-coupled receptor signaling pathway, coupled to cyclic nucleotide second messenger"/>
    <property type="evidence" value="ECO:0007669"/>
    <property type="project" value="TreeGrafter"/>
</dbReference>
<dbReference type="GO" id="GO:0004993">
    <property type="term" value="F:G protein-coupled serotonin receptor activity"/>
    <property type="evidence" value="ECO:0007669"/>
    <property type="project" value="TreeGrafter"/>
</dbReference>
<dbReference type="Proteomes" id="UP001165740">
    <property type="component" value="Chromosome 3"/>
</dbReference>
<evidence type="ECO:0000256" key="8">
    <source>
        <dbReference type="ARBA" id="ARBA00023224"/>
    </source>
</evidence>
<evidence type="ECO:0000256" key="7">
    <source>
        <dbReference type="ARBA" id="ARBA00023170"/>
    </source>
</evidence>
<reference evidence="14 15" key="1">
    <citation type="submission" date="2025-04" db="UniProtKB">
        <authorList>
            <consortium name="RefSeq"/>
        </authorList>
    </citation>
    <scope>IDENTIFICATION</scope>
</reference>
<proteinExistence type="inferred from homology"/>
<dbReference type="Gene3D" id="1.20.1070.10">
    <property type="entry name" value="Rhodopsin 7-helix transmembrane proteins"/>
    <property type="match status" value="2"/>
</dbReference>
<feature type="region of interest" description="Disordered" evidence="10">
    <location>
        <begin position="411"/>
        <end position="432"/>
    </location>
</feature>
<comment type="similarity">
    <text evidence="9">Belongs to the G-protein coupled receptor 1 family.</text>
</comment>
<evidence type="ECO:0000256" key="11">
    <source>
        <dbReference type="SAM" id="Phobius"/>
    </source>
</evidence>
<feature type="transmembrane region" description="Helical" evidence="11">
    <location>
        <begin position="218"/>
        <end position="239"/>
    </location>
</feature>
<evidence type="ECO:0000256" key="10">
    <source>
        <dbReference type="SAM" id="MobiDB-lite"/>
    </source>
</evidence>
<keyword evidence="6 11" id="KW-0472">Membrane</keyword>
<dbReference type="PRINTS" id="PR00237">
    <property type="entry name" value="GPCRRHODOPSN"/>
</dbReference>
<dbReference type="PROSITE" id="PS00237">
    <property type="entry name" value="G_PROTEIN_RECEP_F1_1"/>
    <property type="match status" value="1"/>
</dbReference>
<dbReference type="PANTHER" id="PTHR24247:SF265">
    <property type="entry name" value="MUSCARINIC ACETYLCHOLINE RECEPTOR DM1"/>
    <property type="match status" value="1"/>
</dbReference>
<dbReference type="InterPro" id="IPR000276">
    <property type="entry name" value="GPCR_Rhodpsn"/>
</dbReference>
<keyword evidence="7 9" id="KW-0675">Receptor</keyword>
<dbReference type="GO" id="GO:0007197">
    <property type="term" value="P:adenylate cyclase-inhibiting G protein-coupled acetylcholine receptor signaling pathway"/>
    <property type="evidence" value="ECO:0007669"/>
    <property type="project" value="TreeGrafter"/>
</dbReference>
<feature type="compositionally biased region" description="Polar residues" evidence="10">
    <location>
        <begin position="366"/>
        <end position="383"/>
    </location>
</feature>
<feature type="transmembrane region" description="Helical" evidence="11">
    <location>
        <begin position="143"/>
        <end position="168"/>
    </location>
</feature>
<dbReference type="PROSITE" id="PS50262">
    <property type="entry name" value="G_PROTEIN_RECEP_F1_2"/>
    <property type="match status" value="1"/>
</dbReference>
<gene>
    <name evidence="14 15 16" type="primary">LOC106073784</name>
</gene>
<dbReference type="GO" id="GO:0045202">
    <property type="term" value="C:synapse"/>
    <property type="evidence" value="ECO:0007669"/>
    <property type="project" value="TreeGrafter"/>
</dbReference>
<dbReference type="GeneID" id="106073784"/>
<dbReference type="GO" id="GO:0030425">
    <property type="term" value="C:dendrite"/>
    <property type="evidence" value="ECO:0007669"/>
    <property type="project" value="TreeGrafter"/>
</dbReference>
<evidence type="ECO:0000256" key="6">
    <source>
        <dbReference type="ARBA" id="ARBA00023136"/>
    </source>
</evidence>
<dbReference type="RefSeq" id="XP_055880520.1">
    <property type="nucleotide sequence ID" value="XM_056024545.1"/>
</dbReference>
<keyword evidence="13" id="KW-1185">Reference proteome</keyword>
<feature type="transmembrane region" description="Helical" evidence="11">
    <location>
        <begin position="260"/>
        <end position="285"/>
    </location>
</feature>
<dbReference type="PRINTS" id="PR00243">
    <property type="entry name" value="MUSCARINICR"/>
</dbReference>
<sequence length="785" mass="89259">MEGENTSLVLNSSYLNSTKEQLFFLQNNYSQNVTSLQSVLDVNKATLIAETLDSLLSNLTTSFRQYRETYFKNKSMSFEDFFYFTFPALFNGTSVTSSSNHNLTDPLTSAGNLMVTTFENYTNAMTKNVTGYKLGVDRTTIEILLISLVVSLLSFLTAGGNLLVIVAFKLDKQLQTVSNYFLLSLAVADLTIGIVSMPLYTVYLMMGYWPLKALMCDIWLALDYTMSNASVANLIIISFDRYLSVTRPLTYRAKRTPRRAASMIGCAWIISSLIWTPWIFAWPYIEGRRTVPENECFIQFLKTNQYITVITAMFAFYIPVMIMSVLYFRIYMETQKRQKDLPKLQGIHKSKRIKDPNQRQHHSSKKSMASSDEEGYSSTSDKGINFVNQNSELSSTKSKLLGCLKIDRDSDYMEDSSSSESPTSPHTPNIHTKCTLPILYTSHSNGEKILPRQDSENSSTSLQYPISKHQRSVRINFSTSLIPLLPVETSSAPISMYREISLETMSSTPEQTNSFLTENVSCPYPLTTSFSELGDQISSKENFLASDRHQCREYKESDSEDEDDEDSAIFRVLINLPDNKSLSKPTIRMEPDTDFEHLNDINPARVHKMESDTEEDDEIISRRIAERTTLPPPPRPRTGTPALARRAQSNDSNKIAMQAKIAAKAATRVHKARQTAMSKLQSRRQERRQDQKAAKTLTAILLAFIVTWTPYNIFTVVQVFCDNCVNETLYAIGYWLCYINSTINPLCYALCNVNFRRTFWRILTCKCKKSRVSLRSQVTPANNYN</sequence>
<comment type="subcellular location">
    <subcellularLocation>
        <location evidence="1">Cell membrane</location>
        <topology evidence="1">Multi-pass membrane protein</topology>
    </subcellularLocation>
</comment>
<keyword evidence="2" id="KW-1003">Cell membrane</keyword>
<name>A0A9W3A001_BIOGL</name>
<keyword evidence="8 9" id="KW-0807">Transducer</keyword>
<dbReference type="InterPro" id="IPR000995">
    <property type="entry name" value="Musac_Ach_rcpt"/>
</dbReference>
<feature type="compositionally biased region" description="Low complexity" evidence="10">
    <location>
        <begin position="415"/>
        <end position="424"/>
    </location>
</feature>
<accession>A0A9W3A001</accession>
<evidence type="ECO:0000256" key="4">
    <source>
        <dbReference type="ARBA" id="ARBA00022989"/>
    </source>
</evidence>
<keyword evidence="5 9" id="KW-0297">G-protein coupled receptor</keyword>
<dbReference type="RefSeq" id="XP_055880519.1">
    <property type="nucleotide sequence ID" value="XM_056024544.1"/>
</dbReference>
<dbReference type="PANTHER" id="PTHR24247">
    <property type="entry name" value="5-HYDROXYTRYPTAMINE RECEPTOR"/>
    <property type="match status" value="1"/>
</dbReference>
<evidence type="ECO:0000256" key="3">
    <source>
        <dbReference type="ARBA" id="ARBA00022692"/>
    </source>
</evidence>
<evidence type="ECO:0000313" key="13">
    <source>
        <dbReference type="Proteomes" id="UP001165740"/>
    </source>
</evidence>
<organism evidence="13 14">
    <name type="scientific">Biomphalaria glabrata</name>
    <name type="common">Bloodfluke planorb</name>
    <name type="synonym">Freshwater snail</name>
    <dbReference type="NCBI Taxonomy" id="6526"/>
    <lineage>
        <taxon>Eukaryota</taxon>
        <taxon>Metazoa</taxon>
        <taxon>Spiralia</taxon>
        <taxon>Lophotrochozoa</taxon>
        <taxon>Mollusca</taxon>
        <taxon>Gastropoda</taxon>
        <taxon>Heterobranchia</taxon>
        <taxon>Euthyneura</taxon>
        <taxon>Panpulmonata</taxon>
        <taxon>Hygrophila</taxon>
        <taxon>Lymnaeoidea</taxon>
        <taxon>Planorbidae</taxon>
        <taxon>Biomphalaria</taxon>
    </lineage>
</organism>
<evidence type="ECO:0000259" key="12">
    <source>
        <dbReference type="PROSITE" id="PS50262"/>
    </source>
</evidence>
<evidence type="ECO:0000256" key="2">
    <source>
        <dbReference type="ARBA" id="ARBA00022475"/>
    </source>
</evidence>
<dbReference type="InterPro" id="IPR017452">
    <property type="entry name" value="GPCR_Rhodpsn_7TM"/>
</dbReference>
<feature type="transmembrane region" description="Helical" evidence="11">
    <location>
        <begin position="693"/>
        <end position="711"/>
    </location>
</feature>
<dbReference type="AlphaFoldDB" id="A0A9W3A001"/>
<dbReference type="CDD" id="cd15049">
    <property type="entry name" value="7tmA_mAChR"/>
    <property type="match status" value="1"/>
</dbReference>
<feature type="compositionally biased region" description="Low complexity" evidence="10">
    <location>
        <begin position="637"/>
        <end position="647"/>
    </location>
</feature>
<dbReference type="GO" id="GO:0016907">
    <property type="term" value="F:G protein-coupled acetylcholine receptor activity"/>
    <property type="evidence" value="ECO:0007669"/>
    <property type="project" value="InterPro"/>
</dbReference>
<dbReference type="SUPFAM" id="SSF81321">
    <property type="entry name" value="Family A G protein-coupled receptor-like"/>
    <property type="match status" value="2"/>
</dbReference>
<dbReference type="RefSeq" id="XP_055880518.1">
    <property type="nucleotide sequence ID" value="XM_056024543.1"/>
</dbReference>
<feature type="transmembrane region" description="Helical" evidence="11">
    <location>
        <begin position="731"/>
        <end position="751"/>
    </location>
</feature>
<evidence type="ECO:0000313" key="16">
    <source>
        <dbReference type="RefSeq" id="XP_055880520.1"/>
    </source>
</evidence>
<keyword evidence="3 9" id="KW-0812">Transmembrane</keyword>